<comment type="caution">
    <text evidence="1">The sequence shown here is derived from an EMBL/GenBank/DDBJ whole genome shotgun (WGS) entry which is preliminary data.</text>
</comment>
<gene>
    <name evidence="1" type="ORF">MLD38_016387</name>
</gene>
<evidence type="ECO:0000313" key="1">
    <source>
        <dbReference type="EMBL" id="KAI4378974.1"/>
    </source>
</evidence>
<organism evidence="1 2">
    <name type="scientific">Melastoma candidum</name>
    <dbReference type="NCBI Taxonomy" id="119954"/>
    <lineage>
        <taxon>Eukaryota</taxon>
        <taxon>Viridiplantae</taxon>
        <taxon>Streptophyta</taxon>
        <taxon>Embryophyta</taxon>
        <taxon>Tracheophyta</taxon>
        <taxon>Spermatophyta</taxon>
        <taxon>Magnoliopsida</taxon>
        <taxon>eudicotyledons</taxon>
        <taxon>Gunneridae</taxon>
        <taxon>Pentapetalae</taxon>
        <taxon>rosids</taxon>
        <taxon>malvids</taxon>
        <taxon>Myrtales</taxon>
        <taxon>Melastomataceae</taxon>
        <taxon>Melastomatoideae</taxon>
        <taxon>Melastomateae</taxon>
        <taxon>Melastoma</taxon>
    </lineage>
</organism>
<reference evidence="2" key="1">
    <citation type="journal article" date="2023" name="Front. Plant Sci.">
        <title>Chromosomal-level genome assembly of Melastoma candidum provides insights into trichome evolution.</title>
        <authorList>
            <person name="Zhong Y."/>
            <person name="Wu W."/>
            <person name="Sun C."/>
            <person name="Zou P."/>
            <person name="Liu Y."/>
            <person name="Dai S."/>
            <person name="Zhou R."/>
        </authorList>
    </citation>
    <scope>NUCLEOTIDE SEQUENCE [LARGE SCALE GENOMIC DNA]</scope>
</reference>
<dbReference type="Proteomes" id="UP001057402">
    <property type="component" value="Chromosome 4"/>
</dbReference>
<name>A0ACB9RJD9_9MYRT</name>
<proteinExistence type="predicted"/>
<protein>
    <submittedName>
        <fullName evidence="1">Uncharacterized protein</fullName>
    </submittedName>
</protein>
<keyword evidence="2" id="KW-1185">Reference proteome</keyword>
<dbReference type="EMBL" id="CM042883">
    <property type="protein sequence ID" value="KAI4378974.1"/>
    <property type="molecule type" value="Genomic_DNA"/>
</dbReference>
<evidence type="ECO:0000313" key="2">
    <source>
        <dbReference type="Proteomes" id="UP001057402"/>
    </source>
</evidence>
<accession>A0ACB9RJD9</accession>
<sequence length="90" mass="10663">MVFMWPRQQKLQKQAMGKWQRQPAQSDWFSTSNSQESSERISKLDGKLTLVAATNPGRDNRNKPVMKWLWQLVVVDKEQPVMKSRYHFRG</sequence>